<dbReference type="PANTHER" id="PTHR33606:SF3">
    <property type="entry name" value="PROTEIN YCII"/>
    <property type="match status" value="1"/>
</dbReference>
<name>A0A2T9ZF86_9FUNG</name>
<sequence>MSSDTSNLKTFFIKVYDFTDEEALSRRMAVRQQHIEGMKPVYGSGVLVTGGAILDDNGKMIGSALILKAESKEAAIELMSNDVYATGRAWDMSTVDIVNYKPAF</sequence>
<dbReference type="InterPro" id="IPR011008">
    <property type="entry name" value="Dimeric_a/b-barrel"/>
</dbReference>
<dbReference type="PANTHER" id="PTHR33606">
    <property type="entry name" value="PROTEIN YCII"/>
    <property type="match status" value="1"/>
</dbReference>
<evidence type="ECO:0000313" key="2">
    <source>
        <dbReference type="EMBL" id="PVV03246.1"/>
    </source>
</evidence>
<feature type="domain" description="YCII-related" evidence="1">
    <location>
        <begin position="20"/>
        <end position="86"/>
    </location>
</feature>
<dbReference type="InterPro" id="IPR051807">
    <property type="entry name" value="Sec-metab_biosynth-assoc"/>
</dbReference>
<keyword evidence="3" id="KW-1185">Reference proteome</keyword>
<evidence type="ECO:0000259" key="1">
    <source>
        <dbReference type="Pfam" id="PF03795"/>
    </source>
</evidence>
<dbReference type="OrthoDB" id="5519740at2759"/>
<dbReference type="InterPro" id="IPR005545">
    <property type="entry name" value="YCII"/>
</dbReference>
<dbReference type="Proteomes" id="UP000245609">
    <property type="component" value="Unassembled WGS sequence"/>
</dbReference>
<dbReference type="EMBL" id="MBFS01000257">
    <property type="protein sequence ID" value="PVV03246.1"/>
    <property type="molecule type" value="Genomic_DNA"/>
</dbReference>
<dbReference type="Pfam" id="PF03795">
    <property type="entry name" value="YCII"/>
    <property type="match status" value="1"/>
</dbReference>
<protein>
    <recommendedName>
        <fullName evidence="1">YCII-related domain-containing protein</fullName>
    </recommendedName>
</protein>
<organism evidence="2 3">
    <name type="scientific">Smittium megazygosporum</name>
    <dbReference type="NCBI Taxonomy" id="133381"/>
    <lineage>
        <taxon>Eukaryota</taxon>
        <taxon>Fungi</taxon>
        <taxon>Fungi incertae sedis</taxon>
        <taxon>Zoopagomycota</taxon>
        <taxon>Kickxellomycotina</taxon>
        <taxon>Harpellomycetes</taxon>
        <taxon>Harpellales</taxon>
        <taxon>Legeriomycetaceae</taxon>
        <taxon>Smittium</taxon>
    </lineage>
</organism>
<reference evidence="2 3" key="1">
    <citation type="journal article" date="2018" name="MBio">
        <title>Comparative Genomics Reveals the Core Gene Toolbox for the Fungus-Insect Symbiosis.</title>
        <authorList>
            <person name="Wang Y."/>
            <person name="Stata M."/>
            <person name="Wang W."/>
            <person name="Stajich J.E."/>
            <person name="White M.M."/>
            <person name="Moncalvo J.M."/>
        </authorList>
    </citation>
    <scope>NUCLEOTIDE SEQUENCE [LARGE SCALE GENOMIC DNA]</scope>
    <source>
        <strain evidence="2 3">SC-DP-2</strain>
    </source>
</reference>
<evidence type="ECO:0000313" key="3">
    <source>
        <dbReference type="Proteomes" id="UP000245609"/>
    </source>
</evidence>
<accession>A0A2T9ZF86</accession>
<dbReference type="SUPFAM" id="SSF54909">
    <property type="entry name" value="Dimeric alpha+beta barrel"/>
    <property type="match status" value="1"/>
</dbReference>
<gene>
    <name evidence="2" type="ORF">BB560_002286</name>
</gene>
<dbReference type="Gene3D" id="3.30.70.1060">
    <property type="entry name" value="Dimeric alpha+beta barrel"/>
    <property type="match status" value="1"/>
</dbReference>
<dbReference type="AlphaFoldDB" id="A0A2T9ZF86"/>
<comment type="caution">
    <text evidence="2">The sequence shown here is derived from an EMBL/GenBank/DDBJ whole genome shotgun (WGS) entry which is preliminary data.</text>
</comment>
<proteinExistence type="predicted"/>